<feature type="binding site" evidence="12">
    <location>
        <position position="255"/>
    </location>
    <ligand>
        <name>substrate</name>
    </ligand>
</feature>
<feature type="binding site" evidence="12">
    <location>
        <position position="187"/>
    </location>
    <ligand>
        <name>ATP</name>
        <dbReference type="ChEBI" id="CHEBI:30616"/>
    </ligand>
</feature>
<feature type="binding site" evidence="12">
    <location>
        <begin position="13"/>
        <end position="15"/>
    </location>
    <ligand>
        <name>substrate</name>
    </ligand>
</feature>
<dbReference type="NCBIfam" id="TIGR02152">
    <property type="entry name" value="D_ribokin_bact"/>
    <property type="match status" value="1"/>
</dbReference>
<feature type="binding site" evidence="12">
    <location>
        <begin position="254"/>
        <end position="255"/>
    </location>
    <ligand>
        <name>ATP</name>
        <dbReference type="ChEBI" id="CHEBI:30616"/>
    </ligand>
</feature>
<protein>
    <recommendedName>
        <fullName evidence="3 12">Ribokinase</fullName>
        <shortName evidence="12">RK</shortName>
        <ecNumber evidence="2 12">2.7.1.15</ecNumber>
    </recommendedName>
</protein>
<dbReference type="AlphaFoldDB" id="A0A9Q0R988"/>
<comment type="similarity">
    <text evidence="12">Belongs to the carbohydrate kinase PfkB family. Ribokinase subfamily.</text>
</comment>
<keyword evidence="12" id="KW-0539">Nucleus</keyword>
<evidence type="ECO:0000256" key="2">
    <source>
        <dbReference type="ARBA" id="ARBA00012035"/>
    </source>
</evidence>
<feature type="binding site" evidence="12">
    <location>
        <position position="142"/>
    </location>
    <ligand>
        <name>substrate</name>
    </ligand>
</feature>
<feature type="binding site" evidence="12">
    <location>
        <position position="251"/>
    </location>
    <ligand>
        <name>K(+)</name>
        <dbReference type="ChEBI" id="CHEBI:29103"/>
    </ligand>
</feature>
<feature type="binding site" evidence="12">
    <location>
        <position position="290"/>
    </location>
    <ligand>
        <name>K(+)</name>
        <dbReference type="ChEBI" id="CHEBI:29103"/>
    </ligand>
</feature>
<dbReference type="PANTHER" id="PTHR10584:SF166">
    <property type="entry name" value="RIBOKINASE"/>
    <property type="match status" value="1"/>
</dbReference>
<feature type="domain" description="Carbohydrate kinase PfkB" evidence="13">
    <location>
        <begin position="5"/>
        <end position="297"/>
    </location>
</feature>
<evidence type="ECO:0000256" key="1">
    <source>
        <dbReference type="ARBA" id="ARBA00005380"/>
    </source>
</evidence>
<comment type="caution">
    <text evidence="12">Lacks conserved residue(s) required for the propagation of feature annotation.</text>
</comment>
<evidence type="ECO:0000256" key="6">
    <source>
        <dbReference type="ARBA" id="ARBA00022741"/>
    </source>
</evidence>
<dbReference type="GO" id="GO:0046872">
    <property type="term" value="F:metal ion binding"/>
    <property type="evidence" value="ECO:0007669"/>
    <property type="project" value="UniProtKB-KW"/>
</dbReference>
<dbReference type="CDD" id="cd01174">
    <property type="entry name" value="ribokinase"/>
    <property type="match status" value="1"/>
</dbReference>
<evidence type="ECO:0000256" key="11">
    <source>
        <dbReference type="ARBA" id="ARBA00023277"/>
    </source>
</evidence>
<evidence type="ECO:0000256" key="10">
    <source>
        <dbReference type="ARBA" id="ARBA00022958"/>
    </source>
</evidence>
<feature type="binding site" evidence="12">
    <location>
        <position position="242"/>
    </location>
    <ligand>
        <name>ATP</name>
        <dbReference type="ChEBI" id="CHEBI:30616"/>
    </ligand>
</feature>
<dbReference type="InterPro" id="IPR011611">
    <property type="entry name" value="PfkB_dom"/>
</dbReference>
<keyword evidence="4 12" id="KW-0808">Transferase</keyword>
<keyword evidence="9 12" id="KW-0460">Magnesium</keyword>
<evidence type="ECO:0000256" key="9">
    <source>
        <dbReference type="ARBA" id="ARBA00022842"/>
    </source>
</evidence>
<keyword evidence="6 12" id="KW-0547">Nucleotide-binding</keyword>
<dbReference type="OMA" id="DIVLIQQ"/>
<evidence type="ECO:0000256" key="7">
    <source>
        <dbReference type="ARBA" id="ARBA00022777"/>
    </source>
</evidence>
<dbReference type="InterPro" id="IPR029056">
    <property type="entry name" value="Ribokinase-like"/>
</dbReference>
<feature type="active site" description="Proton acceptor" evidence="12">
    <location>
        <position position="255"/>
    </location>
</feature>
<dbReference type="Pfam" id="PF00294">
    <property type="entry name" value="PfkB"/>
    <property type="match status" value="1"/>
</dbReference>
<dbReference type="EMBL" id="JAPDFW010000091">
    <property type="protein sequence ID" value="KAJ5071158.1"/>
    <property type="molecule type" value="Genomic_DNA"/>
</dbReference>
<dbReference type="SUPFAM" id="SSF53613">
    <property type="entry name" value="Ribokinase-like"/>
    <property type="match status" value="1"/>
</dbReference>
<dbReference type="OrthoDB" id="415590at2759"/>
<dbReference type="GO" id="GO:0019303">
    <property type="term" value="P:D-ribose catabolic process"/>
    <property type="evidence" value="ECO:0007669"/>
    <property type="project" value="UniProtKB-UniRule"/>
</dbReference>
<dbReference type="Gene3D" id="3.40.1190.20">
    <property type="match status" value="1"/>
</dbReference>
<feature type="binding site" evidence="12">
    <location>
        <position position="249"/>
    </location>
    <ligand>
        <name>K(+)</name>
        <dbReference type="ChEBI" id="CHEBI:29103"/>
    </ligand>
</feature>
<evidence type="ECO:0000256" key="8">
    <source>
        <dbReference type="ARBA" id="ARBA00022840"/>
    </source>
</evidence>
<feature type="binding site" evidence="12">
    <location>
        <position position="285"/>
    </location>
    <ligand>
        <name>K(+)</name>
        <dbReference type="ChEBI" id="CHEBI:29103"/>
    </ligand>
</feature>
<comment type="subunit">
    <text evidence="12">Homodimer.</text>
</comment>
<dbReference type="EC" id="2.7.1.15" evidence="2 12"/>
<keyword evidence="12" id="KW-0963">Cytoplasm</keyword>
<proteinExistence type="inferred from homology"/>
<comment type="function">
    <text evidence="12">Catalyzes the phosphorylation of ribose at O-5 in a reaction requiring ATP and magnesium. The resulting D-ribose-5-phosphate can then be used either for sythesis of nucleotides, histidine, and tryptophan, or as a component of the pentose phosphate pathway.</text>
</comment>
<feature type="binding site" evidence="12">
    <location>
        <position position="294"/>
    </location>
    <ligand>
        <name>K(+)</name>
        <dbReference type="ChEBI" id="CHEBI:29103"/>
    </ligand>
</feature>
<dbReference type="HAMAP" id="MF_01987">
    <property type="entry name" value="Ribokinase"/>
    <property type="match status" value="1"/>
</dbReference>
<dbReference type="InterPro" id="IPR002173">
    <property type="entry name" value="Carboh/pur_kinase_PfkB_CS"/>
</dbReference>
<dbReference type="InterPro" id="IPR011877">
    <property type="entry name" value="Ribokinase"/>
</dbReference>
<keyword evidence="15" id="KW-1185">Reference proteome</keyword>
<evidence type="ECO:0000256" key="4">
    <source>
        <dbReference type="ARBA" id="ARBA00022679"/>
    </source>
</evidence>
<organism evidence="14 15">
    <name type="scientific">Anaeramoeba ignava</name>
    <name type="common">Anaerobic marine amoeba</name>
    <dbReference type="NCBI Taxonomy" id="1746090"/>
    <lineage>
        <taxon>Eukaryota</taxon>
        <taxon>Metamonada</taxon>
        <taxon>Anaeramoebidae</taxon>
        <taxon>Anaeramoeba</taxon>
    </lineage>
</organism>
<gene>
    <name evidence="14" type="ORF">M0811_10642</name>
</gene>
<evidence type="ECO:0000256" key="5">
    <source>
        <dbReference type="ARBA" id="ARBA00022723"/>
    </source>
</evidence>
<comment type="cofactor">
    <cofactor evidence="12">
        <name>Mg(2+)</name>
        <dbReference type="ChEBI" id="CHEBI:18420"/>
    </cofactor>
    <text evidence="12">Requires a divalent cation, most likely magnesium in vivo, as an electrophilic catalyst to aid phosphoryl group transfer. It is the chelate of the metal and the nucleotide that is the actual substrate.</text>
</comment>
<sequence length="305" mass="32868">MENPYIIVVGSSNLDFYSYVEKHPKIRETIEGKELITGFGGKGANQAVMMSNLGGKVEMITRVGDDIFGDQIKSNYESFGVLTSSLIKTEKTPTGIALVSVNSNGQNRIVIHSGANGRLCKEDVEKCEEKFKQAKAVVTQLETPVEAALSAMKLGRKYNAITILNPAPAYHDLPSELFQNSDIVCPNETEAEIITGQHIETIEDATNAGKIILEMGAKNVVVTLGSKGCVWVTSSFSRYVPTQVVKVVDSTGSGDAFVGSFTYSLAIGNPILESLQFAVKVATMSVTKKGTQMSFPKKSELDGLI</sequence>
<keyword evidence="7 12" id="KW-0418">Kinase</keyword>
<feature type="binding site" evidence="12">
    <location>
        <begin position="223"/>
        <end position="228"/>
    </location>
    <ligand>
        <name>ATP</name>
        <dbReference type="ChEBI" id="CHEBI:30616"/>
    </ligand>
</feature>
<comment type="pathway">
    <text evidence="12">Carbohydrate metabolism; D-ribose degradation; D-ribose 5-phosphate from beta-D-ribopyranose: step 2/2.</text>
</comment>
<dbReference type="GO" id="GO:0004747">
    <property type="term" value="F:ribokinase activity"/>
    <property type="evidence" value="ECO:0007669"/>
    <property type="project" value="UniProtKB-UniRule"/>
</dbReference>
<dbReference type="GO" id="GO:0005524">
    <property type="term" value="F:ATP binding"/>
    <property type="evidence" value="ECO:0007669"/>
    <property type="project" value="UniProtKB-UniRule"/>
</dbReference>
<feature type="binding site" evidence="12">
    <location>
        <begin position="41"/>
        <end position="45"/>
    </location>
    <ligand>
        <name>substrate</name>
    </ligand>
</feature>
<evidence type="ECO:0000313" key="14">
    <source>
        <dbReference type="EMBL" id="KAJ5071158.1"/>
    </source>
</evidence>
<dbReference type="PRINTS" id="PR00990">
    <property type="entry name" value="RIBOKINASE"/>
</dbReference>
<keyword evidence="11 12" id="KW-0119">Carbohydrate metabolism</keyword>
<dbReference type="GO" id="GO:0005634">
    <property type="term" value="C:nucleus"/>
    <property type="evidence" value="ECO:0007669"/>
    <property type="project" value="UniProtKB-SubCell"/>
</dbReference>
<comment type="subcellular location">
    <subcellularLocation>
        <location evidence="12">Cytoplasm</location>
    </subcellularLocation>
    <subcellularLocation>
        <location evidence="12">Nucleus</location>
    </subcellularLocation>
</comment>
<dbReference type="InterPro" id="IPR002139">
    <property type="entry name" value="Ribo/fructo_kinase"/>
</dbReference>
<comment type="caution">
    <text evidence="14">The sequence shown here is derived from an EMBL/GenBank/DDBJ whole genome shotgun (WGS) entry which is preliminary data.</text>
</comment>
<evidence type="ECO:0000256" key="3">
    <source>
        <dbReference type="ARBA" id="ARBA00016943"/>
    </source>
</evidence>
<evidence type="ECO:0000259" key="13">
    <source>
        <dbReference type="Pfam" id="PF00294"/>
    </source>
</evidence>
<evidence type="ECO:0000256" key="12">
    <source>
        <dbReference type="HAMAP-Rule" id="MF_03215"/>
    </source>
</evidence>
<dbReference type="PANTHER" id="PTHR10584">
    <property type="entry name" value="SUGAR KINASE"/>
    <property type="match status" value="1"/>
</dbReference>
<comment type="catalytic activity">
    <reaction evidence="12">
        <text>D-ribose + ATP = D-ribose 5-phosphate + ADP + H(+)</text>
        <dbReference type="Rhea" id="RHEA:13697"/>
        <dbReference type="ChEBI" id="CHEBI:15378"/>
        <dbReference type="ChEBI" id="CHEBI:30616"/>
        <dbReference type="ChEBI" id="CHEBI:47013"/>
        <dbReference type="ChEBI" id="CHEBI:78346"/>
        <dbReference type="ChEBI" id="CHEBI:456216"/>
        <dbReference type="EC" id="2.7.1.15"/>
    </reaction>
</comment>
<keyword evidence="10 12" id="KW-0630">Potassium</keyword>
<evidence type="ECO:0000313" key="15">
    <source>
        <dbReference type="Proteomes" id="UP001149090"/>
    </source>
</evidence>
<dbReference type="GO" id="GO:0005829">
    <property type="term" value="C:cytosol"/>
    <property type="evidence" value="ECO:0007669"/>
    <property type="project" value="TreeGrafter"/>
</dbReference>
<reference evidence="14" key="1">
    <citation type="submission" date="2022-10" db="EMBL/GenBank/DDBJ databases">
        <title>Novel sulphate-reducing endosymbionts in the free-living metamonad Anaeramoeba.</title>
        <authorList>
            <person name="Jerlstrom-Hultqvist J."/>
            <person name="Cepicka I."/>
            <person name="Gallot-Lavallee L."/>
            <person name="Salas-Leiva D."/>
            <person name="Curtis B.A."/>
            <person name="Zahonova K."/>
            <person name="Pipaliya S."/>
            <person name="Dacks J."/>
            <person name="Roger A.J."/>
        </authorList>
    </citation>
    <scope>NUCLEOTIDE SEQUENCE</scope>
    <source>
        <strain evidence="14">BMAN</strain>
    </source>
</reference>
<feature type="binding site" evidence="12">
    <location>
        <position position="288"/>
    </location>
    <ligand>
        <name>K(+)</name>
        <dbReference type="ChEBI" id="CHEBI:29103"/>
    </ligand>
</feature>
<comment type="activity regulation">
    <text evidence="12">Activated by a monovalent cation that binds near, but not in, the active site. The most likely occupant of the site in vivo is potassium. Ion binding induces a conformational change that may alter substrate affinity.</text>
</comment>
<dbReference type="Proteomes" id="UP001149090">
    <property type="component" value="Unassembled WGS sequence"/>
</dbReference>
<name>A0A9Q0R988_ANAIG</name>
<accession>A0A9Q0R988</accession>
<comment type="similarity">
    <text evidence="1">Belongs to the carbohydrate kinase pfkB family.</text>
</comment>
<keyword evidence="8 12" id="KW-0067">ATP-binding</keyword>
<keyword evidence="5 12" id="KW-0479">Metal-binding</keyword>
<dbReference type="PROSITE" id="PS00583">
    <property type="entry name" value="PFKB_KINASES_1"/>
    <property type="match status" value="1"/>
</dbReference>